<dbReference type="Proteomes" id="UP000298061">
    <property type="component" value="Unassembled WGS sequence"/>
</dbReference>
<proteinExistence type="predicted"/>
<keyword evidence="2" id="KW-1185">Reference proteome</keyword>
<protein>
    <recommendedName>
        <fullName evidence="3">DUF4939 domain-containing protein</fullName>
    </recommendedName>
</protein>
<dbReference type="EMBL" id="SFCI01002152">
    <property type="protein sequence ID" value="TFY74323.1"/>
    <property type="molecule type" value="Genomic_DNA"/>
</dbReference>
<sequence length="59" mass="6680">MAKGPDVNKPMPFTGVCTKLKEFISQCKLHFRLKGDWFPDEATQIYFALSYIQGRTAGP</sequence>
<accession>A0A4Y9ZKA3</accession>
<dbReference type="AlphaFoldDB" id="A0A4Y9ZKA3"/>
<comment type="caution">
    <text evidence="1">The sequence shown here is derived from an EMBL/GenBank/DDBJ whole genome shotgun (WGS) entry which is preliminary data.</text>
</comment>
<name>A0A4Y9ZKA3_9AGAM</name>
<gene>
    <name evidence="1" type="ORF">EWM64_g9689</name>
</gene>
<dbReference type="OrthoDB" id="3263571at2759"/>
<evidence type="ECO:0000313" key="2">
    <source>
        <dbReference type="Proteomes" id="UP000298061"/>
    </source>
</evidence>
<evidence type="ECO:0008006" key="3">
    <source>
        <dbReference type="Google" id="ProtNLM"/>
    </source>
</evidence>
<reference evidence="1 2" key="1">
    <citation type="submission" date="2019-02" db="EMBL/GenBank/DDBJ databases">
        <title>Genome sequencing of the rare red list fungi Hericium alpestre (H. flagellum).</title>
        <authorList>
            <person name="Buettner E."/>
            <person name="Kellner H."/>
        </authorList>
    </citation>
    <scope>NUCLEOTIDE SEQUENCE [LARGE SCALE GENOMIC DNA]</scope>
    <source>
        <strain evidence="1 2">DSM 108284</strain>
    </source>
</reference>
<organism evidence="1 2">
    <name type="scientific">Hericium alpestre</name>
    <dbReference type="NCBI Taxonomy" id="135208"/>
    <lineage>
        <taxon>Eukaryota</taxon>
        <taxon>Fungi</taxon>
        <taxon>Dikarya</taxon>
        <taxon>Basidiomycota</taxon>
        <taxon>Agaricomycotina</taxon>
        <taxon>Agaricomycetes</taxon>
        <taxon>Russulales</taxon>
        <taxon>Hericiaceae</taxon>
        <taxon>Hericium</taxon>
    </lineage>
</organism>
<evidence type="ECO:0000313" key="1">
    <source>
        <dbReference type="EMBL" id="TFY74323.1"/>
    </source>
</evidence>